<protein>
    <submittedName>
        <fullName evidence="1">Uncharacterized protein</fullName>
    </submittedName>
</protein>
<proteinExistence type="predicted"/>
<gene>
    <name evidence="1" type="ORF">CEXT_328171</name>
</gene>
<reference evidence="1 2" key="1">
    <citation type="submission" date="2021-06" db="EMBL/GenBank/DDBJ databases">
        <title>Caerostris extrusa draft genome.</title>
        <authorList>
            <person name="Kono N."/>
            <person name="Arakawa K."/>
        </authorList>
    </citation>
    <scope>NUCLEOTIDE SEQUENCE [LARGE SCALE GENOMIC DNA]</scope>
</reference>
<dbReference type="Proteomes" id="UP001054945">
    <property type="component" value="Unassembled WGS sequence"/>
</dbReference>
<name>A0AAV4XK76_CAEEX</name>
<keyword evidence="2" id="KW-1185">Reference proteome</keyword>
<evidence type="ECO:0000313" key="1">
    <source>
        <dbReference type="EMBL" id="GIY94335.1"/>
    </source>
</evidence>
<dbReference type="AlphaFoldDB" id="A0AAV4XK76"/>
<dbReference type="EMBL" id="BPLR01000375">
    <property type="protein sequence ID" value="GIY94335.1"/>
    <property type="molecule type" value="Genomic_DNA"/>
</dbReference>
<sequence length="92" mass="10292">MDEHGCALEMFQGYSASQKHITERGPIHQPTNVGDHMIMQSTFVDLLHTDDSVCDFVGLRSRGERQANKTNIPSNFTVVLHTEQQHGIVDAD</sequence>
<organism evidence="1 2">
    <name type="scientific">Caerostris extrusa</name>
    <name type="common">Bark spider</name>
    <name type="synonym">Caerostris bankana</name>
    <dbReference type="NCBI Taxonomy" id="172846"/>
    <lineage>
        <taxon>Eukaryota</taxon>
        <taxon>Metazoa</taxon>
        <taxon>Ecdysozoa</taxon>
        <taxon>Arthropoda</taxon>
        <taxon>Chelicerata</taxon>
        <taxon>Arachnida</taxon>
        <taxon>Araneae</taxon>
        <taxon>Araneomorphae</taxon>
        <taxon>Entelegynae</taxon>
        <taxon>Araneoidea</taxon>
        <taxon>Araneidae</taxon>
        <taxon>Caerostris</taxon>
    </lineage>
</organism>
<evidence type="ECO:0000313" key="2">
    <source>
        <dbReference type="Proteomes" id="UP001054945"/>
    </source>
</evidence>
<accession>A0AAV4XK76</accession>
<comment type="caution">
    <text evidence="1">The sequence shown here is derived from an EMBL/GenBank/DDBJ whole genome shotgun (WGS) entry which is preliminary data.</text>
</comment>